<keyword evidence="9 15" id="KW-0406">Ion transport</keyword>
<keyword evidence="7 15" id="KW-1003">Cell membrane</keyword>
<evidence type="ECO:0000256" key="15">
    <source>
        <dbReference type="HAMAP-Rule" id="MF_00530"/>
    </source>
</evidence>
<evidence type="ECO:0000259" key="18">
    <source>
        <dbReference type="Pfam" id="PF02823"/>
    </source>
</evidence>
<reference evidence="19 20" key="1">
    <citation type="submission" date="2017-08" db="EMBL/GenBank/DDBJ databases">
        <title>Fine stratification of microbial communities through a metagenomic profile of the photic zone.</title>
        <authorList>
            <person name="Haro-Moreno J.M."/>
            <person name="Lopez-Perez M."/>
            <person name="De La Torre J."/>
            <person name="Picazo A."/>
            <person name="Camacho A."/>
            <person name="Rodriguez-Valera F."/>
        </authorList>
    </citation>
    <scope>NUCLEOTIDE SEQUENCE [LARGE SCALE GENOMIC DNA]</scope>
    <source>
        <strain evidence="19">MED-G24</strain>
    </source>
</reference>
<dbReference type="SUPFAM" id="SSF51344">
    <property type="entry name" value="Epsilon subunit of F1F0-ATP synthase N-terminal domain"/>
    <property type="match status" value="1"/>
</dbReference>
<keyword evidence="17" id="KW-0175">Coiled coil</keyword>
<feature type="coiled-coil region" evidence="17">
    <location>
        <begin position="92"/>
        <end position="126"/>
    </location>
</feature>
<dbReference type="GO" id="GO:0045259">
    <property type="term" value="C:proton-transporting ATP synthase complex"/>
    <property type="evidence" value="ECO:0007669"/>
    <property type="project" value="UniProtKB-KW"/>
</dbReference>
<evidence type="ECO:0000313" key="19">
    <source>
        <dbReference type="EMBL" id="PDH42149.1"/>
    </source>
</evidence>
<dbReference type="NCBIfam" id="TIGR01216">
    <property type="entry name" value="ATP_synt_epsi"/>
    <property type="match status" value="1"/>
</dbReference>
<sequence length="141" mass="14848">MASTVQCSIVSAEEEIFSGAVEMVVASGTIGELGIMPGHTPLLSGVKPGPVRLILEGGQEEVFFASGGYIEVQANHITILADTALRAADIDEAAASQAQQEAEQKLSDAQAEIDFARVNADIVEQAAMLNTLRKHRQLTGN</sequence>
<evidence type="ECO:0000256" key="16">
    <source>
        <dbReference type="RuleBase" id="RU003656"/>
    </source>
</evidence>
<comment type="similarity">
    <text evidence="3 15 16">Belongs to the ATPase epsilon chain family.</text>
</comment>
<dbReference type="GO" id="GO:0046933">
    <property type="term" value="F:proton-transporting ATP synthase activity, rotational mechanism"/>
    <property type="evidence" value="ECO:0007669"/>
    <property type="project" value="UniProtKB-UniRule"/>
</dbReference>
<comment type="caution">
    <text evidence="19">The sequence shown here is derived from an EMBL/GenBank/DDBJ whole genome shotgun (WGS) entry which is preliminary data.</text>
</comment>
<evidence type="ECO:0000256" key="14">
    <source>
        <dbReference type="ARBA" id="ARBA00031795"/>
    </source>
</evidence>
<evidence type="ECO:0000256" key="1">
    <source>
        <dbReference type="ARBA" id="ARBA00003543"/>
    </source>
</evidence>
<dbReference type="CDD" id="cd12152">
    <property type="entry name" value="F1-ATPase_delta"/>
    <property type="match status" value="1"/>
</dbReference>
<comment type="subcellular location">
    <subcellularLocation>
        <location evidence="2 15">Cell membrane</location>
        <topology evidence="2 15">Peripheral membrane protein</topology>
    </subcellularLocation>
</comment>
<keyword evidence="6 15" id="KW-0813">Transport</keyword>
<dbReference type="GO" id="GO:0005886">
    <property type="term" value="C:plasma membrane"/>
    <property type="evidence" value="ECO:0007669"/>
    <property type="project" value="UniProtKB-SubCell"/>
</dbReference>
<dbReference type="PANTHER" id="PTHR13822:SF10">
    <property type="entry name" value="ATP SYNTHASE EPSILON CHAIN, CHLOROPLASTIC"/>
    <property type="match status" value="1"/>
</dbReference>
<keyword evidence="11 15" id="KW-0139">CF(1)</keyword>
<dbReference type="Proteomes" id="UP000219327">
    <property type="component" value="Unassembled WGS sequence"/>
</dbReference>
<evidence type="ECO:0000256" key="10">
    <source>
        <dbReference type="ARBA" id="ARBA00023136"/>
    </source>
</evidence>
<keyword evidence="8 15" id="KW-0375">Hydrogen ion transport</keyword>
<dbReference type="InterPro" id="IPR020546">
    <property type="entry name" value="ATP_synth_F1_dsu/esu_N"/>
</dbReference>
<dbReference type="EMBL" id="NTKD01000001">
    <property type="protein sequence ID" value="PDH42149.1"/>
    <property type="molecule type" value="Genomic_DNA"/>
</dbReference>
<evidence type="ECO:0000256" key="7">
    <source>
        <dbReference type="ARBA" id="ARBA00022475"/>
    </source>
</evidence>
<evidence type="ECO:0000313" key="20">
    <source>
        <dbReference type="Proteomes" id="UP000219327"/>
    </source>
</evidence>
<evidence type="ECO:0000256" key="2">
    <source>
        <dbReference type="ARBA" id="ARBA00004202"/>
    </source>
</evidence>
<dbReference type="AlphaFoldDB" id="A0A2A5X039"/>
<dbReference type="HAMAP" id="MF_00530">
    <property type="entry name" value="ATP_synth_epsil_bac"/>
    <property type="match status" value="1"/>
</dbReference>
<dbReference type="PANTHER" id="PTHR13822">
    <property type="entry name" value="ATP SYNTHASE DELTA/EPSILON CHAIN"/>
    <property type="match status" value="1"/>
</dbReference>
<evidence type="ECO:0000256" key="13">
    <source>
        <dbReference type="ARBA" id="ARBA00030215"/>
    </source>
</evidence>
<evidence type="ECO:0000256" key="12">
    <source>
        <dbReference type="ARBA" id="ARBA00023310"/>
    </source>
</evidence>
<evidence type="ECO:0000256" key="4">
    <source>
        <dbReference type="ARBA" id="ARBA00011648"/>
    </source>
</evidence>
<organism evidence="19 20">
    <name type="scientific">OM182 bacterium MED-G24</name>
    <dbReference type="NCBI Taxonomy" id="1986255"/>
    <lineage>
        <taxon>Bacteria</taxon>
        <taxon>Pseudomonadati</taxon>
        <taxon>Pseudomonadota</taxon>
        <taxon>Gammaproteobacteria</taxon>
        <taxon>OMG group</taxon>
        <taxon>OM182 clade</taxon>
    </lineage>
</organism>
<gene>
    <name evidence="15" type="primary">atpC</name>
    <name evidence="19" type="ORF">CNE99_00035</name>
</gene>
<evidence type="ECO:0000256" key="9">
    <source>
        <dbReference type="ARBA" id="ARBA00023065"/>
    </source>
</evidence>
<evidence type="ECO:0000256" key="11">
    <source>
        <dbReference type="ARBA" id="ARBA00023196"/>
    </source>
</evidence>
<comment type="function">
    <text evidence="1 15">Produces ATP from ADP in the presence of a proton gradient across the membrane.</text>
</comment>
<protein>
    <recommendedName>
        <fullName evidence="5 15">ATP synthase epsilon chain</fullName>
    </recommendedName>
    <alternativeName>
        <fullName evidence="14 15">ATP synthase F1 sector epsilon subunit</fullName>
    </alternativeName>
    <alternativeName>
        <fullName evidence="13 15">F-ATPase epsilon subunit</fullName>
    </alternativeName>
</protein>
<name>A0A2A5X039_9GAMM</name>
<dbReference type="NCBIfam" id="NF001847">
    <property type="entry name" value="PRK00571.1-4"/>
    <property type="match status" value="1"/>
</dbReference>
<feature type="domain" description="ATP synthase F1 complex delta/epsilon subunit N-terminal" evidence="18">
    <location>
        <begin position="6"/>
        <end position="84"/>
    </location>
</feature>
<evidence type="ECO:0000256" key="3">
    <source>
        <dbReference type="ARBA" id="ARBA00005712"/>
    </source>
</evidence>
<dbReference type="Gene3D" id="2.60.15.10">
    <property type="entry name" value="F0F1 ATP synthase delta/epsilon subunit, N-terminal"/>
    <property type="match status" value="1"/>
</dbReference>
<dbReference type="InterPro" id="IPR036771">
    <property type="entry name" value="ATPsynth_dsu/esu_N"/>
</dbReference>
<dbReference type="Pfam" id="PF02823">
    <property type="entry name" value="ATP-synt_DE_N"/>
    <property type="match status" value="1"/>
</dbReference>
<comment type="subunit">
    <text evidence="4 15 16">F-type ATPases have 2 components, CF(1) - the catalytic core - and CF(0) - the membrane proton channel. CF(1) has five subunits: alpha(3), beta(3), gamma(1), delta(1), epsilon(1). CF(0) has three main subunits: a, b and c.</text>
</comment>
<dbReference type="FunFam" id="2.60.15.10:FF:000001">
    <property type="entry name" value="ATP synthase epsilon chain"/>
    <property type="match status" value="1"/>
</dbReference>
<keyword evidence="12 15" id="KW-0066">ATP synthesis</keyword>
<dbReference type="SUPFAM" id="SSF46604">
    <property type="entry name" value="Epsilon subunit of F1F0-ATP synthase C-terminal domain"/>
    <property type="match status" value="1"/>
</dbReference>
<dbReference type="InterPro" id="IPR036794">
    <property type="entry name" value="ATP_F1_dsu/esu_C_sf"/>
</dbReference>
<keyword evidence="10 15" id="KW-0472">Membrane</keyword>
<accession>A0A2A5X039</accession>
<evidence type="ECO:0000256" key="17">
    <source>
        <dbReference type="SAM" id="Coils"/>
    </source>
</evidence>
<evidence type="ECO:0000256" key="8">
    <source>
        <dbReference type="ARBA" id="ARBA00022781"/>
    </source>
</evidence>
<dbReference type="InterPro" id="IPR001469">
    <property type="entry name" value="ATP_synth_F1_dsu/esu"/>
</dbReference>
<dbReference type="GO" id="GO:0005524">
    <property type="term" value="F:ATP binding"/>
    <property type="evidence" value="ECO:0007669"/>
    <property type="project" value="UniProtKB-UniRule"/>
</dbReference>
<evidence type="ECO:0000256" key="6">
    <source>
        <dbReference type="ARBA" id="ARBA00022448"/>
    </source>
</evidence>
<evidence type="ECO:0000256" key="5">
    <source>
        <dbReference type="ARBA" id="ARBA00014480"/>
    </source>
</evidence>
<proteinExistence type="inferred from homology"/>